<evidence type="ECO:0000256" key="11">
    <source>
        <dbReference type="SAM" id="MobiDB-lite"/>
    </source>
</evidence>
<evidence type="ECO:0000256" key="2">
    <source>
        <dbReference type="ARBA" id="ARBA00010663"/>
    </source>
</evidence>
<evidence type="ECO:0000256" key="10">
    <source>
        <dbReference type="ARBA" id="ARBA00023224"/>
    </source>
</evidence>
<keyword evidence="15" id="KW-1185">Reference proteome</keyword>
<sequence>MTSLIGYIAVTQPIKYAKHKNNRRVWLTIALVWMISAAIGSPIVLGLNNTPDREADACLFYNSDFIIYSSLSSFYIPCIIMVFLYYNIFKDFAFTPRPIIRDPLFLHKQNNKNDRCDPALTPPPPRLNFPVNVCNQLYTLQALRNRAIQARLNRKPLPSEIKPGSVIENVANTRRLAETTLGPATIEEQATNTGSGSGDEDEEGAEADCHVISNDKSTEFILATVVEEAA</sequence>
<dbReference type="Pfam" id="PF00001">
    <property type="entry name" value="7tm_1"/>
    <property type="match status" value="1"/>
</dbReference>
<evidence type="ECO:0000256" key="7">
    <source>
        <dbReference type="ARBA" id="ARBA00023136"/>
    </source>
</evidence>
<dbReference type="InterPro" id="IPR000276">
    <property type="entry name" value="GPCR_Rhodpsn"/>
</dbReference>
<feature type="transmembrane region" description="Helical" evidence="12">
    <location>
        <begin position="65"/>
        <end position="88"/>
    </location>
</feature>
<keyword evidence="3" id="KW-1003">Cell membrane</keyword>
<evidence type="ECO:0000256" key="3">
    <source>
        <dbReference type="ARBA" id="ARBA00022475"/>
    </source>
</evidence>
<feature type="domain" description="G-protein coupled receptors family 1 profile" evidence="13">
    <location>
        <begin position="1"/>
        <end position="90"/>
    </location>
</feature>
<keyword evidence="9" id="KW-0675">Receptor</keyword>
<accession>A0A8J6HMS9</accession>
<keyword evidence="8" id="KW-1015">Disulfide bond</keyword>
<reference evidence="14" key="2">
    <citation type="submission" date="2021-08" db="EMBL/GenBank/DDBJ databases">
        <authorList>
            <person name="Eriksson T."/>
        </authorList>
    </citation>
    <scope>NUCLEOTIDE SEQUENCE</scope>
    <source>
        <strain evidence="14">Stoneville</strain>
        <tissue evidence="14">Whole head</tissue>
    </source>
</reference>
<evidence type="ECO:0000256" key="4">
    <source>
        <dbReference type="ARBA" id="ARBA00022692"/>
    </source>
</evidence>
<dbReference type="GO" id="GO:0004930">
    <property type="term" value="F:G protein-coupled receptor activity"/>
    <property type="evidence" value="ECO:0007669"/>
    <property type="project" value="UniProtKB-KW"/>
</dbReference>
<dbReference type="Gene3D" id="1.20.1070.10">
    <property type="entry name" value="Rhodopsin 7-helix transmembrane proteins"/>
    <property type="match status" value="1"/>
</dbReference>
<evidence type="ECO:0000256" key="9">
    <source>
        <dbReference type="ARBA" id="ARBA00023170"/>
    </source>
</evidence>
<dbReference type="PANTHER" id="PTHR24248:SF125">
    <property type="entry name" value="DOPAMINE D2-LIKE RECEPTOR"/>
    <property type="match status" value="1"/>
</dbReference>
<protein>
    <recommendedName>
        <fullName evidence="13">G-protein coupled receptors family 1 profile domain-containing protein</fullName>
    </recommendedName>
</protein>
<dbReference type="GO" id="GO:0005886">
    <property type="term" value="C:plasma membrane"/>
    <property type="evidence" value="ECO:0007669"/>
    <property type="project" value="UniProtKB-SubCell"/>
</dbReference>
<comment type="subcellular location">
    <subcellularLocation>
        <location evidence="1">Cell membrane</location>
        <topology evidence="1">Multi-pass membrane protein</topology>
    </subcellularLocation>
</comment>
<keyword evidence="10" id="KW-0807">Transducer</keyword>
<dbReference type="InterPro" id="IPR017452">
    <property type="entry name" value="GPCR_Rhodpsn_7TM"/>
</dbReference>
<keyword evidence="4 12" id="KW-0812">Transmembrane</keyword>
<feature type="region of interest" description="Disordered" evidence="11">
    <location>
        <begin position="180"/>
        <end position="207"/>
    </location>
</feature>
<evidence type="ECO:0000313" key="15">
    <source>
        <dbReference type="Proteomes" id="UP000719412"/>
    </source>
</evidence>
<evidence type="ECO:0000259" key="13">
    <source>
        <dbReference type="PROSITE" id="PS50262"/>
    </source>
</evidence>
<dbReference type="EMBL" id="JABDTM020019364">
    <property type="protein sequence ID" value="KAH0817499.1"/>
    <property type="molecule type" value="Genomic_DNA"/>
</dbReference>
<dbReference type="PRINTS" id="PR00237">
    <property type="entry name" value="GPCRRHODOPSN"/>
</dbReference>
<evidence type="ECO:0000256" key="12">
    <source>
        <dbReference type="SAM" id="Phobius"/>
    </source>
</evidence>
<keyword evidence="6" id="KW-0297">G-protein coupled receptor</keyword>
<dbReference type="AlphaFoldDB" id="A0A8J6HMS9"/>
<reference evidence="14" key="1">
    <citation type="journal article" date="2020" name="J Insects Food Feed">
        <title>The yellow mealworm (Tenebrio molitor) genome: a resource for the emerging insects as food and feed industry.</title>
        <authorList>
            <person name="Eriksson T."/>
            <person name="Andere A."/>
            <person name="Kelstrup H."/>
            <person name="Emery V."/>
            <person name="Picard C."/>
        </authorList>
    </citation>
    <scope>NUCLEOTIDE SEQUENCE</scope>
    <source>
        <strain evidence="14">Stoneville</strain>
        <tissue evidence="14">Whole head</tissue>
    </source>
</reference>
<keyword evidence="7 12" id="KW-0472">Membrane</keyword>
<organism evidence="14 15">
    <name type="scientific">Tenebrio molitor</name>
    <name type="common">Yellow mealworm beetle</name>
    <dbReference type="NCBI Taxonomy" id="7067"/>
    <lineage>
        <taxon>Eukaryota</taxon>
        <taxon>Metazoa</taxon>
        <taxon>Ecdysozoa</taxon>
        <taxon>Arthropoda</taxon>
        <taxon>Hexapoda</taxon>
        <taxon>Insecta</taxon>
        <taxon>Pterygota</taxon>
        <taxon>Neoptera</taxon>
        <taxon>Endopterygota</taxon>
        <taxon>Coleoptera</taxon>
        <taxon>Polyphaga</taxon>
        <taxon>Cucujiformia</taxon>
        <taxon>Tenebrionidae</taxon>
        <taxon>Tenebrio</taxon>
    </lineage>
</organism>
<feature type="transmembrane region" description="Helical" evidence="12">
    <location>
        <begin position="25"/>
        <end position="45"/>
    </location>
</feature>
<name>A0A8J6HMS9_TENMO</name>
<dbReference type="Proteomes" id="UP000719412">
    <property type="component" value="Unassembled WGS sequence"/>
</dbReference>
<dbReference type="GO" id="GO:0045202">
    <property type="term" value="C:synapse"/>
    <property type="evidence" value="ECO:0007669"/>
    <property type="project" value="GOC"/>
</dbReference>
<dbReference type="SUPFAM" id="SSF81321">
    <property type="entry name" value="Family A G protein-coupled receptor-like"/>
    <property type="match status" value="1"/>
</dbReference>
<evidence type="ECO:0000256" key="5">
    <source>
        <dbReference type="ARBA" id="ARBA00022989"/>
    </source>
</evidence>
<dbReference type="PROSITE" id="PS50262">
    <property type="entry name" value="G_PROTEIN_RECEP_F1_2"/>
    <property type="match status" value="1"/>
</dbReference>
<dbReference type="PANTHER" id="PTHR24248">
    <property type="entry name" value="ADRENERGIC RECEPTOR-RELATED G-PROTEIN COUPLED RECEPTOR"/>
    <property type="match status" value="1"/>
</dbReference>
<keyword evidence="5 12" id="KW-1133">Transmembrane helix</keyword>
<gene>
    <name evidence="14" type="ORF">GEV33_005292</name>
</gene>
<evidence type="ECO:0000256" key="6">
    <source>
        <dbReference type="ARBA" id="ARBA00023040"/>
    </source>
</evidence>
<dbReference type="GO" id="GO:0001591">
    <property type="term" value="F:dopamine neurotransmitter receptor activity, coupled via Gi/Go"/>
    <property type="evidence" value="ECO:0007669"/>
    <property type="project" value="TreeGrafter"/>
</dbReference>
<evidence type="ECO:0000256" key="8">
    <source>
        <dbReference type="ARBA" id="ARBA00023157"/>
    </source>
</evidence>
<comment type="caution">
    <text evidence="14">The sequence shown here is derived from an EMBL/GenBank/DDBJ whole genome shotgun (WGS) entry which is preliminary data.</text>
</comment>
<proteinExistence type="inferred from homology"/>
<evidence type="ECO:0000313" key="14">
    <source>
        <dbReference type="EMBL" id="KAH0817499.1"/>
    </source>
</evidence>
<comment type="similarity">
    <text evidence="2">Belongs to the G-protein coupled receptor 1 family.</text>
</comment>
<evidence type="ECO:0000256" key="1">
    <source>
        <dbReference type="ARBA" id="ARBA00004651"/>
    </source>
</evidence>